<dbReference type="STRING" id="28085.Lcin_0506"/>
<sequence length="388" mass="45697">MSIDVVLCKKAKDFNNFLRVPFQLYQQNENWVPPLHYTVKHILDKKNPFYKSAQINHWIAYRKNQPVGRVSCIINQLHNTLYNEKVAFWGFFEAENSNEVSEALFAQVEQWALQQGMDTLRGPMNPSINYECGLQISAFDSKPYIMMPQNPEYYVQLVEQQGYKKIKDLQAWSVDIKQVKIEPQKINLMRALQKRYEIIVRPADVKNFTEELKLIVAIYNDAWSQNWGYLPLDLDEFVYLVSDLKTFIDPNLVYFAEVAGEPCGFSIAIPDLNQVLIKIRNGKLLPFNFLKLLWQLKVKKTINRIRIPLLGVLQKYQHLPVGGLLYYEYFRKIDQFNYQQGEFSWILEDNKAMQTGLEFVNATHYKTYRVYEKSLRLNQKFLITGSEK</sequence>
<dbReference type="PANTHER" id="PTHR41368:SF1">
    <property type="entry name" value="PROTEIN YGHO"/>
    <property type="match status" value="1"/>
</dbReference>
<keyword evidence="3" id="KW-1185">Reference proteome</keyword>
<dbReference type="AlphaFoldDB" id="A0A378INK6"/>
<accession>A0A378INK6</accession>
<dbReference type="Proteomes" id="UP000255316">
    <property type="component" value="Unassembled WGS sequence"/>
</dbReference>
<dbReference type="RefSeq" id="WP_058463737.1">
    <property type="nucleotide sequence ID" value="NZ_CAAAHQ010000020.1"/>
</dbReference>
<dbReference type="EMBL" id="LNXX01000005">
    <property type="protein sequence ID" value="KTC93468.1"/>
    <property type="molecule type" value="Genomic_DNA"/>
</dbReference>
<dbReference type="Proteomes" id="UP000054854">
    <property type="component" value="Unassembled WGS sequence"/>
</dbReference>
<reference evidence="2 4" key="2">
    <citation type="submission" date="2018-06" db="EMBL/GenBank/DDBJ databases">
        <authorList>
            <consortium name="Pathogen Informatics"/>
            <person name="Doyle S."/>
        </authorList>
    </citation>
    <scope>NUCLEOTIDE SEQUENCE [LARGE SCALE GENOMIC DNA]</scope>
    <source>
        <strain evidence="2 4">NCTC12438</strain>
    </source>
</reference>
<evidence type="ECO:0000313" key="4">
    <source>
        <dbReference type="Proteomes" id="UP000255316"/>
    </source>
</evidence>
<evidence type="ECO:0000313" key="1">
    <source>
        <dbReference type="EMBL" id="KTC93468.1"/>
    </source>
</evidence>
<dbReference type="PANTHER" id="PTHR41368">
    <property type="entry name" value="PROTEIN YGHO"/>
    <property type="match status" value="1"/>
</dbReference>
<dbReference type="SUPFAM" id="SSF55729">
    <property type="entry name" value="Acyl-CoA N-acyltransferases (Nat)"/>
    <property type="match status" value="1"/>
</dbReference>
<evidence type="ECO:0008006" key="5">
    <source>
        <dbReference type="Google" id="ProtNLM"/>
    </source>
</evidence>
<protein>
    <recommendedName>
        <fullName evidence="5">N-acetyltransferase</fullName>
    </recommendedName>
</protein>
<name>A0A378INK6_9GAMM</name>
<dbReference type="InterPro" id="IPR016181">
    <property type="entry name" value="Acyl_CoA_acyltransferase"/>
</dbReference>
<evidence type="ECO:0000313" key="3">
    <source>
        <dbReference type="Proteomes" id="UP000054854"/>
    </source>
</evidence>
<proteinExistence type="predicted"/>
<dbReference type="OrthoDB" id="9806005at2"/>
<dbReference type="InterPro" id="IPR039968">
    <property type="entry name" value="BcerS-like"/>
</dbReference>
<dbReference type="EMBL" id="UGNX01000001">
    <property type="protein sequence ID" value="STX36530.1"/>
    <property type="molecule type" value="Genomic_DNA"/>
</dbReference>
<evidence type="ECO:0000313" key="2">
    <source>
        <dbReference type="EMBL" id="STX36530.1"/>
    </source>
</evidence>
<organism evidence="2 4">
    <name type="scientific">Legionella cincinnatiensis</name>
    <dbReference type="NCBI Taxonomy" id="28085"/>
    <lineage>
        <taxon>Bacteria</taxon>
        <taxon>Pseudomonadati</taxon>
        <taxon>Pseudomonadota</taxon>
        <taxon>Gammaproteobacteria</taxon>
        <taxon>Legionellales</taxon>
        <taxon>Legionellaceae</taxon>
        <taxon>Legionella</taxon>
    </lineage>
</organism>
<gene>
    <name evidence="1" type="ORF">Lcin_0506</name>
    <name evidence="2" type="ORF">NCTC12438_03163</name>
</gene>
<dbReference type="Gene3D" id="3.40.630.30">
    <property type="match status" value="1"/>
</dbReference>
<reference evidence="1 3" key="1">
    <citation type="submission" date="2015-11" db="EMBL/GenBank/DDBJ databases">
        <title>Genomic analysis of 38 Legionella species identifies large and diverse effector repertoires.</title>
        <authorList>
            <person name="Burstein D."/>
            <person name="Amaro F."/>
            <person name="Zusman T."/>
            <person name="Lifshitz Z."/>
            <person name="Cohen O."/>
            <person name="Gilbert J.A."/>
            <person name="Pupko T."/>
            <person name="Shuman H.A."/>
            <person name="Segal G."/>
        </authorList>
    </citation>
    <scope>NUCLEOTIDE SEQUENCE [LARGE SCALE GENOMIC DNA]</scope>
    <source>
        <strain evidence="1 3">CDC#72-OH-14</strain>
    </source>
</reference>